<dbReference type="GO" id="GO:0004252">
    <property type="term" value="F:serine-type endopeptidase activity"/>
    <property type="evidence" value="ECO:0007669"/>
    <property type="project" value="UniProtKB-UniRule"/>
</dbReference>
<dbReference type="InterPro" id="IPR015500">
    <property type="entry name" value="Peptidase_S8_subtilisin-rel"/>
</dbReference>
<dbReference type="AlphaFoldDB" id="A0A1G9UWC6"/>
<keyword evidence="3" id="KW-0964">Secreted</keyword>
<dbReference type="InterPro" id="IPR036852">
    <property type="entry name" value="Peptidase_S8/S53_dom_sf"/>
</dbReference>
<dbReference type="InterPro" id="IPR019546">
    <property type="entry name" value="TAT_signal_bac_arc"/>
</dbReference>
<dbReference type="GO" id="GO:0005975">
    <property type="term" value="P:carbohydrate metabolic process"/>
    <property type="evidence" value="ECO:0007669"/>
    <property type="project" value="InterPro"/>
</dbReference>
<gene>
    <name evidence="9" type="ORF">SAMN05192554_10540</name>
</gene>
<keyword evidence="10" id="KW-1185">Reference proteome</keyword>
<dbReference type="NCBIfam" id="TIGR01409">
    <property type="entry name" value="TAT_signal_seq"/>
    <property type="match status" value="1"/>
</dbReference>
<feature type="active site" description="Charge relay system" evidence="7">
    <location>
        <position position="372"/>
    </location>
</feature>
<dbReference type="InterPro" id="IPR023828">
    <property type="entry name" value="Peptidase_S8_Ser-AS"/>
</dbReference>
<dbReference type="PANTHER" id="PTHR43806:SF11">
    <property type="entry name" value="CEREVISIN-RELATED"/>
    <property type="match status" value="1"/>
</dbReference>
<dbReference type="SUPFAM" id="SSF51055">
    <property type="entry name" value="Carbohydrate binding domain"/>
    <property type="match status" value="2"/>
</dbReference>
<feature type="active site" description="Charge relay system" evidence="7">
    <location>
        <position position="181"/>
    </location>
</feature>
<dbReference type="PANTHER" id="PTHR43806">
    <property type="entry name" value="PEPTIDASE S8"/>
    <property type="match status" value="1"/>
</dbReference>
<dbReference type="GO" id="GO:0030246">
    <property type="term" value="F:carbohydrate binding"/>
    <property type="evidence" value="ECO:0007669"/>
    <property type="project" value="InterPro"/>
</dbReference>
<comment type="subcellular location">
    <subcellularLocation>
        <location evidence="1">Secreted</location>
    </subcellularLocation>
</comment>
<dbReference type="InterPro" id="IPR006311">
    <property type="entry name" value="TAT_signal"/>
</dbReference>
<dbReference type="InterPro" id="IPR022398">
    <property type="entry name" value="Peptidase_S8_His-AS"/>
</dbReference>
<evidence type="ECO:0000256" key="3">
    <source>
        <dbReference type="ARBA" id="ARBA00022525"/>
    </source>
</evidence>
<dbReference type="GO" id="GO:0005576">
    <property type="term" value="C:extracellular region"/>
    <property type="evidence" value="ECO:0007669"/>
    <property type="project" value="UniProtKB-SubCell"/>
</dbReference>
<keyword evidence="6 7" id="KW-0720">Serine protease</keyword>
<evidence type="ECO:0000256" key="2">
    <source>
        <dbReference type="ARBA" id="ARBA00011073"/>
    </source>
</evidence>
<feature type="domain" description="PKD" evidence="8">
    <location>
        <begin position="434"/>
        <end position="521"/>
    </location>
</feature>
<reference evidence="9 10" key="1">
    <citation type="submission" date="2016-10" db="EMBL/GenBank/DDBJ databases">
        <authorList>
            <person name="de Groot N.N."/>
        </authorList>
    </citation>
    <scope>NUCLEOTIDE SEQUENCE [LARGE SCALE GENOMIC DNA]</scope>
    <source>
        <strain evidence="10">EB21,IBRC-M 10013,KCTC 4048</strain>
    </source>
</reference>
<dbReference type="Pfam" id="PF02839">
    <property type="entry name" value="CBM_5_12"/>
    <property type="match status" value="2"/>
</dbReference>
<dbReference type="CDD" id="cd00146">
    <property type="entry name" value="PKD"/>
    <property type="match status" value="1"/>
</dbReference>
<dbReference type="SMART" id="SM00089">
    <property type="entry name" value="PKD"/>
    <property type="match status" value="1"/>
</dbReference>
<dbReference type="PROSITE" id="PS50093">
    <property type="entry name" value="PKD"/>
    <property type="match status" value="1"/>
</dbReference>
<sequence>MSGALVVYGLNNHRKQPQFAITSMSEDEPYDRDRRSFLRTLGALGAAAGIGGVAGATPGRQPGPKEDELLVGVEPTASVSAAASTVESATPSDTSVVHRNETLGYLAVRVPGSEASSESSTASGIRAQSGVAYVEENATYHAFLTPDDPQYGQQYAPQQVNAPSAWDTTLGSEGVTIAVVDQGTDYTHPDLSARFGSEDGCDFVDDDGDPAPNAASENHGTHVSGIAAATTDNGTGVAGMSDCTLLSVRVLGGGGGGSLSDIADGIQWAADQGADIINMSLGGGGYSQTLKDAVSYALSNGTLPICAAGNSGQRGVAYPAKYSECVAVGALDQNENLASFSQYGPDLDVVAPGVDVLSTVPGGSYERLSGTSMACPATSGVAALGLSANPGLSAEELRSQLQDTAVDVGLGEEKQGDGRVDAANIVGDGGGGDPTASLTVSPTDPAVDETVSVDASGSSDDGTIASYEWAFGDGATATGVTASHAYGAAGEYTVELTVTDDDGNTATATETVTVSDDGGGEYPAWDPETVYTQGDRVTYDGKVWEAQWWTQGTEPSSEANVWEMVEDDDPSTDCSGIPSWDGTTVYTDGDEVVFEGTLWRAKWWTRGTEPATSAPVWEMLGDCQGSQ</sequence>
<dbReference type="CDD" id="cd07484">
    <property type="entry name" value="Peptidases_S8_Thermitase_like"/>
    <property type="match status" value="1"/>
</dbReference>
<evidence type="ECO:0000256" key="1">
    <source>
        <dbReference type="ARBA" id="ARBA00004613"/>
    </source>
</evidence>
<organism evidence="9 10">
    <name type="scientific">Haloarchaeobius iranensis</name>
    <dbReference type="NCBI Taxonomy" id="996166"/>
    <lineage>
        <taxon>Archaea</taxon>
        <taxon>Methanobacteriati</taxon>
        <taxon>Methanobacteriota</taxon>
        <taxon>Stenosarchaea group</taxon>
        <taxon>Halobacteria</taxon>
        <taxon>Halobacteriales</taxon>
        <taxon>Halorubellaceae</taxon>
        <taxon>Haloarchaeobius</taxon>
    </lineage>
</organism>
<feature type="active site" description="Charge relay system" evidence="7">
    <location>
        <position position="219"/>
    </location>
</feature>
<proteinExistence type="inferred from homology"/>
<dbReference type="CDD" id="cd12215">
    <property type="entry name" value="ChiC_BD"/>
    <property type="match status" value="2"/>
</dbReference>
<evidence type="ECO:0000256" key="7">
    <source>
        <dbReference type="PROSITE-ProRule" id="PRU01240"/>
    </source>
</evidence>
<dbReference type="InterPro" id="IPR022409">
    <property type="entry name" value="PKD/Chitinase_dom"/>
</dbReference>
<dbReference type="InterPro" id="IPR000209">
    <property type="entry name" value="Peptidase_S8/S53_dom"/>
</dbReference>
<evidence type="ECO:0000256" key="4">
    <source>
        <dbReference type="ARBA" id="ARBA00022670"/>
    </source>
</evidence>
<dbReference type="SUPFAM" id="SSF52743">
    <property type="entry name" value="Subtilisin-like"/>
    <property type="match status" value="1"/>
</dbReference>
<dbReference type="InterPro" id="IPR050131">
    <property type="entry name" value="Peptidase_S8_subtilisin-like"/>
</dbReference>
<dbReference type="Pfam" id="PF00082">
    <property type="entry name" value="Peptidase_S8"/>
    <property type="match status" value="1"/>
</dbReference>
<dbReference type="InterPro" id="IPR013783">
    <property type="entry name" value="Ig-like_fold"/>
</dbReference>
<evidence type="ECO:0000256" key="6">
    <source>
        <dbReference type="ARBA" id="ARBA00022825"/>
    </source>
</evidence>
<dbReference type="InterPro" id="IPR003610">
    <property type="entry name" value="CBM5/12"/>
</dbReference>
<dbReference type="EMBL" id="FNIA01000005">
    <property type="protein sequence ID" value="SDM64149.1"/>
    <property type="molecule type" value="Genomic_DNA"/>
</dbReference>
<dbReference type="SUPFAM" id="SSF49299">
    <property type="entry name" value="PKD domain"/>
    <property type="match status" value="1"/>
</dbReference>
<dbReference type="GO" id="GO:0006508">
    <property type="term" value="P:proteolysis"/>
    <property type="evidence" value="ECO:0007669"/>
    <property type="project" value="UniProtKB-KW"/>
</dbReference>
<dbReference type="PROSITE" id="PS00137">
    <property type="entry name" value="SUBTILASE_HIS"/>
    <property type="match status" value="1"/>
</dbReference>
<dbReference type="InterPro" id="IPR034084">
    <property type="entry name" value="Thermitase-like_dom"/>
</dbReference>
<dbReference type="STRING" id="996166.SAMN05192554_10540"/>
<dbReference type="GO" id="GO:0004553">
    <property type="term" value="F:hydrolase activity, hydrolyzing O-glycosyl compounds"/>
    <property type="evidence" value="ECO:0007669"/>
    <property type="project" value="InterPro"/>
</dbReference>
<dbReference type="PROSITE" id="PS51892">
    <property type="entry name" value="SUBTILASE"/>
    <property type="match status" value="1"/>
</dbReference>
<dbReference type="Proteomes" id="UP000199370">
    <property type="component" value="Unassembled WGS sequence"/>
</dbReference>
<keyword evidence="4 7" id="KW-0645">Protease</keyword>
<dbReference type="Gene3D" id="3.40.50.200">
    <property type="entry name" value="Peptidase S8/S53 domain"/>
    <property type="match status" value="1"/>
</dbReference>
<accession>A0A1G9UWC6</accession>
<evidence type="ECO:0000256" key="5">
    <source>
        <dbReference type="ARBA" id="ARBA00022801"/>
    </source>
</evidence>
<evidence type="ECO:0000313" key="10">
    <source>
        <dbReference type="Proteomes" id="UP000199370"/>
    </source>
</evidence>
<dbReference type="SMART" id="SM00495">
    <property type="entry name" value="ChtBD3"/>
    <property type="match status" value="2"/>
</dbReference>
<keyword evidence="5 7" id="KW-0378">Hydrolase</keyword>
<dbReference type="PROSITE" id="PS51318">
    <property type="entry name" value="TAT"/>
    <property type="match status" value="1"/>
</dbReference>
<comment type="similarity">
    <text evidence="2 7">Belongs to the peptidase S8 family.</text>
</comment>
<dbReference type="InterPro" id="IPR035986">
    <property type="entry name" value="PKD_dom_sf"/>
</dbReference>
<evidence type="ECO:0000313" key="9">
    <source>
        <dbReference type="EMBL" id="SDM64149.1"/>
    </source>
</evidence>
<name>A0A1G9UWC6_9EURY</name>
<dbReference type="PROSITE" id="PS00138">
    <property type="entry name" value="SUBTILASE_SER"/>
    <property type="match status" value="1"/>
</dbReference>
<dbReference type="InterPro" id="IPR000601">
    <property type="entry name" value="PKD_dom"/>
</dbReference>
<dbReference type="PRINTS" id="PR00723">
    <property type="entry name" value="SUBTILISIN"/>
</dbReference>
<evidence type="ECO:0000259" key="8">
    <source>
        <dbReference type="PROSITE" id="PS50093"/>
    </source>
</evidence>
<protein>
    <submittedName>
        <fullName evidence="9">Serine protease</fullName>
    </submittedName>
</protein>
<dbReference type="InterPro" id="IPR036573">
    <property type="entry name" value="CBM_sf_5/12"/>
</dbReference>
<dbReference type="Gene3D" id="2.10.10.20">
    <property type="entry name" value="Carbohydrate-binding module superfamily 5/12"/>
    <property type="match status" value="2"/>
</dbReference>
<dbReference type="Pfam" id="PF18911">
    <property type="entry name" value="PKD_4"/>
    <property type="match status" value="1"/>
</dbReference>
<dbReference type="Gene3D" id="2.60.40.10">
    <property type="entry name" value="Immunoglobulins"/>
    <property type="match status" value="1"/>
</dbReference>